<keyword evidence="15" id="KW-1185">Reference proteome</keyword>
<evidence type="ECO:0000256" key="7">
    <source>
        <dbReference type="ARBA" id="ARBA00022553"/>
    </source>
</evidence>
<dbReference type="SUPFAM" id="SSF69203">
    <property type="entry name" value="Nucleoplasmin-like core domain"/>
    <property type="match status" value="1"/>
</dbReference>
<evidence type="ECO:0000256" key="1">
    <source>
        <dbReference type="ARBA" id="ARBA00004496"/>
    </source>
</evidence>
<keyword evidence="10" id="KW-0539">Nucleus</keyword>
<dbReference type="InterPro" id="IPR036824">
    <property type="entry name" value="Nucleoplasmin_core_dom_sf"/>
</dbReference>
<dbReference type="PANTHER" id="PTHR22747:SF28">
    <property type="entry name" value="NUCLEOPHOSMIN"/>
    <property type="match status" value="1"/>
</dbReference>
<dbReference type="FunFam" id="1.10.10.2100:FF:000001">
    <property type="entry name" value="Nucleophosmin 1"/>
    <property type="match status" value="1"/>
</dbReference>
<name>A0A6A1Q059_BALPH</name>
<evidence type="ECO:0000259" key="13">
    <source>
        <dbReference type="Pfam" id="PF16276"/>
    </source>
</evidence>
<proteinExistence type="inferred from homology"/>
<dbReference type="GO" id="GO:0005737">
    <property type="term" value="C:cytoplasm"/>
    <property type="evidence" value="ECO:0007669"/>
    <property type="project" value="UniProtKB-SubCell"/>
</dbReference>
<dbReference type="Gene3D" id="1.10.10.2100">
    <property type="match status" value="1"/>
</dbReference>
<dbReference type="GO" id="GO:0005654">
    <property type="term" value="C:nucleoplasm"/>
    <property type="evidence" value="ECO:0007669"/>
    <property type="project" value="UniProtKB-SubCell"/>
</dbReference>
<dbReference type="GO" id="GO:0045944">
    <property type="term" value="P:positive regulation of transcription by RNA polymerase II"/>
    <property type="evidence" value="ECO:0007669"/>
    <property type="project" value="TreeGrafter"/>
</dbReference>
<evidence type="ECO:0000256" key="10">
    <source>
        <dbReference type="ARBA" id="ARBA00023242"/>
    </source>
</evidence>
<dbReference type="GO" id="GO:0006338">
    <property type="term" value="P:chromatin remodeling"/>
    <property type="evidence" value="ECO:0007669"/>
    <property type="project" value="TreeGrafter"/>
</dbReference>
<dbReference type="GO" id="GO:0000056">
    <property type="term" value="P:ribosomal small subunit export from nucleus"/>
    <property type="evidence" value="ECO:0007669"/>
    <property type="project" value="TreeGrafter"/>
</dbReference>
<dbReference type="GO" id="GO:0000055">
    <property type="term" value="P:ribosomal large subunit export from nucleus"/>
    <property type="evidence" value="ECO:0007669"/>
    <property type="project" value="TreeGrafter"/>
</dbReference>
<evidence type="ECO:0000313" key="15">
    <source>
        <dbReference type="Proteomes" id="UP000437017"/>
    </source>
</evidence>
<organism evidence="14 15">
    <name type="scientific">Balaenoptera physalus</name>
    <name type="common">Fin whale</name>
    <name type="synonym">Balaena physalus</name>
    <dbReference type="NCBI Taxonomy" id="9770"/>
    <lineage>
        <taxon>Eukaryota</taxon>
        <taxon>Metazoa</taxon>
        <taxon>Chordata</taxon>
        <taxon>Craniata</taxon>
        <taxon>Vertebrata</taxon>
        <taxon>Euteleostomi</taxon>
        <taxon>Mammalia</taxon>
        <taxon>Eutheria</taxon>
        <taxon>Laurasiatheria</taxon>
        <taxon>Artiodactyla</taxon>
        <taxon>Whippomorpha</taxon>
        <taxon>Cetacea</taxon>
        <taxon>Mysticeti</taxon>
        <taxon>Balaenopteridae</taxon>
        <taxon>Balaenoptera</taxon>
    </lineage>
</organism>
<reference evidence="14 15" key="1">
    <citation type="journal article" date="2019" name="PLoS ONE">
        <title>Genomic analyses reveal an absence of contemporary introgressive admixture between fin whales and blue whales, despite known hybrids.</title>
        <authorList>
            <person name="Westbury M.V."/>
            <person name="Petersen B."/>
            <person name="Lorenzen E.D."/>
        </authorList>
    </citation>
    <scope>NUCLEOTIDE SEQUENCE [LARGE SCALE GENOMIC DNA]</scope>
    <source>
        <strain evidence="14">FinWhale-01</strain>
    </source>
</reference>
<dbReference type="GO" id="GO:0042273">
    <property type="term" value="P:ribosomal large subunit biogenesis"/>
    <property type="evidence" value="ECO:0007669"/>
    <property type="project" value="TreeGrafter"/>
</dbReference>
<evidence type="ECO:0000256" key="3">
    <source>
        <dbReference type="ARBA" id="ARBA00004642"/>
    </source>
</evidence>
<dbReference type="GO" id="GO:0005730">
    <property type="term" value="C:nucleolus"/>
    <property type="evidence" value="ECO:0007669"/>
    <property type="project" value="UniProtKB-SubCell"/>
</dbReference>
<dbReference type="InterPro" id="IPR032569">
    <property type="entry name" value="NPM1_C"/>
</dbReference>
<dbReference type="AlphaFoldDB" id="A0A6A1Q059"/>
<comment type="similarity">
    <text evidence="4">Belongs to the nucleoplasmin family.</text>
</comment>
<dbReference type="OrthoDB" id="9946910at2759"/>
<feature type="domain" description="Nucleophosmin C-terminal" evidence="13">
    <location>
        <begin position="141"/>
        <end position="183"/>
    </location>
</feature>
<comment type="caution">
    <text evidence="14">The sequence shown here is derived from an EMBL/GenBank/DDBJ whole genome shotgun (WGS) entry which is preliminary data.</text>
</comment>
<accession>A0A6A1Q059</accession>
<evidence type="ECO:0000259" key="12">
    <source>
        <dbReference type="Pfam" id="PF03066"/>
    </source>
</evidence>
<evidence type="ECO:0000256" key="11">
    <source>
        <dbReference type="SAM" id="MobiDB-lite"/>
    </source>
</evidence>
<gene>
    <name evidence="14" type="ORF">E2I00_015597</name>
</gene>
<dbReference type="GO" id="GO:0042802">
    <property type="term" value="F:identical protein binding"/>
    <property type="evidence" value="ECO:0007669"/>
    <property type="project" value="UniProtKB-ARBA"/>
</dbReference>
<dbReference type="GO" id="GO:1990904">
    <property type="term" value="C:ribonucleoprotein complex"/>
    <property type="evidence" value="ECO:0007669"/>
    <property type="project" value="TreeGrafter"/>
</dbReference>
<dbReference type="Pfam" id="PF03066">
    <property type="entry name" value="Nucleoplasmin"/>
    <property type="match status" value="1"/>
</dbReference>
<dbReference type="GO" id="GO:0042393">
    <property type="term" value="F:histone binding"/>
    <property type="evidence" value="ECO:0007669"/>
    <property type="project" value="TreeGrafter"/>
</dbReference>
<dbReference type="Proteomes" id="UP000437017">
    <property type="component" value="Unassembled WGS sequence"/>
</dbReference>
<evidence type="ECO:0000256" key="5">
    <source>
        <dbReference type="ARBA" id="ARBA00020749"/>
    </source>
</evidence>
<evidence type="ECO:0000256" key="6">
    <source>
        <dbReference type="ARBA" id="ARBA00022490"/>
    </source>
</evidence>
<dbReference type="Gene3D" id="2.60.120.340">
    <property type="entry name" value="Nucleoplasmin core domain"/>
    <property type="match status" value="1"/>
</dbReference>
<dbReference type="GO" id="GO:0042274">
    <property type="term" value="P:ribosomal small subunit biogenesis"/>
    <property type="evidence" value="ECO:0007669"/>
    <property type="project" value="TreeGrafter"/>
</dbReference>
<dbReference type="InterPro" id="IPR024057">
    <property type="entry name" value="Nucleoplasmin_core_dom"/>
</dbReference>
<sequence>MEDELQLSLRTVSLRADAKDELHIIETVAMNYAGSPIQGTLANLKISVYPMVSLGGFEITPTGGSGPMHISELHLVVYLESDLPLEVVASFHRKKVKLAVNWMMVMMKIMRKLKKNLQSKGQESKKHRKTPKTPKGASSIEDIKARMQASIEKGGSLPKVEAKFINYMKNFFWMTDQEAIQDL</sequence>
<dbReference type="GO" id="GO:0003723">
    <property type="term" value="F:RNA binding"/>
    <property type="evidence" value="ECO:0007669"/>
    <property type="project" value="UniProtKB-KW"/>
</dbReference>
<feature type="domain" description="Nucleoplasmin core" evidence="12">
    <location>
        <begin position="4"/>
        <end position="76"/>
    </location>
</feature>
<evidence type="ECO:0000256" key="2">
    <source>
        <dbReference type="ARBA" id="ARBA00004604"/>
    </source>
</evidence>
<evidence type="ECO:0000256" key="4">
    <source>
        <dbReference type="ARBA" id="ARBA00010744"/>
    </source>
</evidence>
<dbReference type="EMBL" id="SGJD01001317">
    <property type="protein sequence ID" value="KAB0400654.1"/>
    <property type="molecule type" value="Genomic_DNA"/>
</dbReference>
<dbReference type="Pfam" id="PF16276">
    <property type="entry name" value="NPM1-C"/>
    <property type="match status" value="1"/>
</dbReference>
<dbReference type="PANTHER" id="PTHR22747">
    <property type="entry name" value="NUCLEOPLASMIN"/>
    <property type="match status" value="1"/>
</dbReference>
<dbReference type="GO" id="GO:0005813">
    <property type="term" value="C:centrosome"/>
    <property type="evidence" value="ECO:0007669"/>
    <property type="project" value="TreeGrafter"/>
</dbReference>
<protein>
    <recommendedName>
        <fullName evidence="5">Nucleophosmin</fullName>
    </recommendedName>
</protein>
<keyword evidence="8" id="KW-0694">RNA-binding</keyword>
<dbReference type="GO" id="GO:0010824">
    <property type="term" value="P:regulation of centrosome duplication"/>
    <property type="evidence" value="ECO:0007669"/>
    <property type="project" value="TreeGrafter"/>
</dbReference>
<keyword evidence="6" id="KW-0963">Cytoplasm</keyword>
<evidence type="ECO:0000256" key="9">
    <source>
        <dbReference type="ARBA" id="ARBA00023186"/>
    </source>
</evidence>
<evidence type="ECO:0000256" key="8">
    <source>
        <dbReference type="ARBA" id="ARBA00022884"/>
    </source>
</evidence>
<dbReference type="GO" id="GO:0003682">
    <property type="term" value="F:chromatin binding"/>
    <property type="evidence" value="ECO:0007669"/>
    <property type="project" value="TreeGrafter"/>
</dbReference>
<dbReference type="InterPro" id="IPR004301">
    <property type="entry name" value="Nucleoplasmin"/>
</dbReference>
<feature type="region of interest" description="Disordered" evidence="11">
    <location>
        <begin position="117"/>
        <end position="141"/>
    </location>
</feature>
<keyword evidence="7" id="KW-0597">Phosphoprotein</keyword>
<comment type="subcellular location">
    <subcellularLocation>
        <location evidence="1">Cytoplasm</location>
    </subcellularLocation>
    <subcellularLocation>
        <location evidence="2">Nucleus</location>
        <location evidence="2">Nucleolus</location>
    </subcellularLocation>
    <subcellularLocation>
        <location evidence="3">Nucleus</location>
        <location evidence="3">Nucleoplasm</location>
    </subcellularLocation>
</comment>
<evidence type="ECO:0000313" key="14">
    <source>
        <dbReference type="EMBL" id="KAB0400654.1"/>
    </source>
</evidence>
<keyword evidence="9" id="KW-0143">Chaperone</keyword>